<dbReference type="Gene3D" id="2.40.50.230">
    <property type="entry name" value="Gp5 N-terminal domain"/>
    <property type="match status" value="1"/>
</dbReference>
<protein>
    <submittedName>
        <fullName evidence="2">Phage baseplate assembly protein V</fullName>
    </submittedName>
</protein>
<feature type="domain" description="Gp5/Type VI secretion system Vgr protein OB-fold" evidence="1">
    <location>
        <begin position="25"/>
        <end position="91"/>
    </location>
</feature>
<dbReference type="Gene3D" id="6.20.150.10">
    <property type="match status" value="1"/>
</dbReference>
<dbReference type="Proteomes" id="UP000307362">
    <property type="component" value="Unassembled WGS sequence"/>
</dbReference>
<dbReference type="AlphaFoldDB" id="A0A5S3YYA3"/>
<accession>A0A5S3YYA3</accession>
<dbReference type="Pfam" id="PF04717">
    <property type="entry name" value="Phage_base_V"/>
    <property type="match status" value="1"/>
</dbReference>
<proteinExistence type="predicted"/>
<dbReference type="EMBL" id="PNCM01000005">
    <property type="protein sequence ID" value="TMP83734.1"/>
    <property type="molecule type" value="Genomic_DNA"/>
</dbReference>
<name>A0A5S3YYA3_9GAMM</name>
<dbReference type="SUPFAM" id="SSF69349">
    <property type="entry name" value="Phage fibre proteins"/>
    <property type="match status" value="1"/>
</dbReference>
<dbReference type="InterPro" id="IPR013046">
    <property type="entry name" value="GpV/Gp45"/>
</dbReference>
<evidence type="ECO:0000313" key="3">
    <source>
        <dbReference type="Proteomes" id="UP000307362"/>
    </source>
</evidence>
<dbReference type="OrthoDB" id="4931325at2"/>
<evidence type="ECO:0000313" key="2">
    <source>
        <dbReference type="EMBL" id="TMP83734.1"/>
    </source>
</evidence>
<dbReference type="InterPro" id="IPR037026">
    <property type="entry name" value="Vgr_OB-fold_dom_sf"/>
</dbReference>
<reference evidence="2 3" key="1">
    <citation type="submission" date="2017-12" db="EMBL/GenBank/DDBJ databases">
        <authorList>
            <person name="Paulsen S."/>
            <person name="Gram L.K."/>
        </authorList>
    </citation>
    <scope>NUCLEOTIDE SEQUENCE [LARGE SCALE GENOMIC DNA]</scope>
    <source>
        <strain evidence="2 3">S1189</strain>
    </source>
</reference>
<evidence type="ECO:0000259" key="1">
    <source>
        <dbReference type="Pfam" id="PF04717"/>
    </source>
</evidence>
<dbReference type="NCBIfam" id="TIGR01644">
    <property type="entry name" value="phage_P2_V"/>
    <property type="match status" value="1"/>
</dbReference>
<dbReference type="InterPro" id="IPR006531">
    <property type="entry name" value="Gp5/Vgr_OB"/>
</dbReference>
<sequence>MLSNQHQTDLALSDIQQRLAKLINVGTVEEVDYEQAKVRIRMGEWLSAKLPWLTGQAAHDMTWQAPEVGEQVLVLAPSGDTAQGVILGSLYSRKDTHHSQSQVLSDKTEDQSLITRIAELTPETSADVQRTRYKDGALVQYDRANHRYDIFVPDTEGDEKAQINIYSGNAINIECKHDAHIKVGRDATTHIVGQATVNIDGEASISVKDKTNVHCDKSINLHAVDELTMSSDSKVNIQGAAVDINADGAIKVNAGGQLKLNGASISAQE</sequence>
<comment type="caution">
    <text evidence="2">The sequence shown here is derived from an EMBL/GenBank/DDBJ whole genome shotgun (WGS) entry which is preliminary data.</text>
</comment>
<reference evidence="3" key="2">
    <citation type="submission" date="2019-06" db="EMBL/GenBank/DDBJ databases">
        <title>Co-occurence of chitin degradation, pigmentation and bioactivity in marine Pseudoalteromonas.</title>
        <authorList>
            <person name="Sonnenschein E.C."/>
            <person name="Bech P.K."/>
        </authorList>
    </citation>
    <scope>NUCLEOTIDE SEQUENCE [LARGE SCALE GENOMIC DNA]</scope>
    <source>
        <strain evidence="3">S1189</strain>
    </source>
</reference>
<dbReference type="RefSeq" id="WP_138566024.1">
    <property type="nucleotide sequence ID" value="NZ_PNCM01000005.1"/>
</dbReference>
<gene>
    <name evidence="2" type="ORF">CWB73_00875</name>
</gene>
<organism evidence="2 3">
    <name type="scientific">Pseudoalteromonas phenolica</name>
    <dbReference type="NCBI Taxonomy" id="161398"/>
    <lineage>
        <taxon>Bacteria</taxon>
        <taxon>Pseudomonadati</taxon>
        <taxon>Pseudomonadota</taxon>
        <taxon>Gammaproteobacteria</taxon>
        <taxon>Alteromonadales</taxon>
        <taxon>Pseudoalteromonadaceae</taxon>
        <taxon>Pseudoalteromonas</taxon>
    </lineage>
</organism>